<organism evidence="8 9">
    <name type="scientific">Triparma verrucosa</name>
    <dbReference type="NCBI Taxonomy" id="1606542"/>
    <lineage>
        <taxon>Eukaryota</taxon>
        <taxon>Sar</taxon>
        <taxon>Stramenopiles</taxon>
        <taxon>Ochrophyta</taxon>
        <taxon>Bolidophyceae</taxon>
        <taxon>Parmales</taxon>
        <taxon>Triparmaceae</taxon>
        <taxon>Triparma</taxon>
    </lineage>
</organism>
<keyword evidence="3 7" id="KW-0812">Transmembrane</keyword>
<keyword evidence="2" id="KW-0813">Transport</keyword>
<dbReference type="Pfam" id="PF25539">
    <property type="entry name" value="Bestrophin_2"/>
    <property type="match status" value="2"/>
</dbReference>
<evidence type="ECO:0000256" key="6">
    <source>
        <dbReference type="ARBA" id="ARBA00023136"/>
    </source>
</evidence>
<dbReference type="Proteomes" id="UP001165160">
    <property type="component" value="Unassembled WGS sequence"/>
</dbReference>
<evidence type="ECO:0000256" key="4">
    <source>
        <dbReference type="ARBA" id="ARBA00022989"/>
    </source>
</evidence>
<accession>A0A9W7B5K9</accession>
<comment type="caution">
    <text evidence="8">The sequence shown here is derived from an EMBL/GenBank/DDBJ whole genome shotgun (WGS) entry which is preliminary data.</text>
</comment>
<proteinExistence type="predicted"/>
<dbReference type="GO" id="GO:0016020">
    <property type="term" value="C:membrane"/>
    <property type="evidence" value="ECO:0007669"/>
    <property type="project" value="UniProtKB-SubCell"/>
</dbReference>
<evidence type="ECO:0000256" key="7">
    <source>
        <dbReference type="SAM" id="Phobius"/>
    </source>
</evidence>
<dbReference type="AlphaFoldDB" id="A0A9W7B5K9"/>
<sequence length="421" mass="47307">MLLFSRSTLSLLSSIFSVGSPFLPTIHKALLSSLIAALIETCLNPDDDSPSPSSREEDSLFFLHPYPFQLFAAVIAFGLTFRANLAYARYWEGRGSLASMGSKFTDVAIQTRMFSTNDPAKQTQVKALDEDITHLLSLMHALCLQTLRGDALYSAAPENIVRHEDNALPSLDCTNGDFWQSFRPNYELEFLSRKFYSRAKLPVVGGLRENEIEELFKGQGLPYEGGWTVRGERRQSMQHKGGWTVSGRPTLQQRQNSGQVNAAVVDQERVVKVMETIGRLITLSVRSKILDAPAPIISRVFQVLSEGHERGFMFARKISSTPFPFPFAQSIELFVTFFSLSVGVIFASWLDGIVPVIFFSFVTSWCYLTLNEVCRMLEEPFGGDANDLPLAVLQHEFNMRIVRSRFADSTVDQWEKKTAIE</sequence>
<comment type="subcellular location">
    <subcellularLocation>
        <location evidence="1">Membrane</location>
        <topology evidence="1">Multi-pass membrane protein</topology>
    </subcellularLocation>
</comment>
<evidence type="ECO:0000313" key="8">
    <source>
        <dbReference type="EMBL" id="GMH84539.1"/>
    </source>
</evidence>
<dbReference type="InterPro" id="IPR044669">
    <property type="entry name" value="YneE/VCCN1/2-like"/>
</dbReference>
<evidence type="ECO:0000256" key="5">
    <source>
        <dbReference type="ARBA" id="ARBA00023065"/>
    </source>
</evidence>
<dbReference type="EMBL" id="BRXX01000039">
    <property type="protein sequence ID" value="GMH84539.1"/>
    <property type="molecule type" value="Genomic_DNA"/>
</dbReference>
<dbReference type="GO" id="GO:0005254">
    <property type="term" value="F:chloride channel activity"/>
    <property type="evidence" value="ECO:0007669"/>
    <property type="project" value="InterPro"/>
</dbReference>
<name>A0A9W7B5K9_9STRA</name>
<evidence type="ECO:0000256" key="1">
    <source>
        <dbReference type="ARBA" id="ARBA00004141"/>
    </source>
</evidence>
<reference evidence="9" key="1">
    <citation type="journal article" date="2023" name="Commun. Biol.">
        <title>Genome analysis of Parmales, the sister group of diatoms, reveals the evolutionary specialization of diatoms from phago-mixotrophs to photoautotrophs.</title>
        <authorList>
            <person name="Ban H."/>
            <person name="Sato S."/>
            <person name="Yoshikawa S."/>
            <person name="Yamada K."/>
            <person name="Nakamura Y."/>
            <person name="Ichinomiya M."/>
            <person name="Sato N."/>
            <person name="Blanc-Mathieu R."/>
            <person name="Endo H."/>
            <person name="Kuwata A."/>
            <person name="Ogata H."/>
        </authorList>
    </citation>
    <scope>NUCLEOTIDE SEQUENCE [LARGE SCALE GENOMIC DNA]</scope>
    <source>
        <strain evidence="9">NIES 3699</strain>
    </source>
</reference>
<dbReference type="PANTHER" id="PTHR33281:SF20">
    <property type="match status" value="1"/>
</dbReference>
<evidence type="ECO:0000256" key="3">
    <source>
        <dbReference type="ARBA" id="ARBA00022692"/>
    </source>
</evidence>
<evidence type="ECO:0000256" key="2">
    <source>
        <dbReference type="ARBA" id="ARBA00022448"/>
    </source>
</evidence>
<dbReference type="PANTHER" id="PTHR33281">
    <property type="entry name" value="UPF0187 PROTEIN YNEE"/>
    <property type="match status" value="1"/>
</dbReference>
<feature type="transmembrane region" description="Helical" evidence="7">
    <location>
        <begin position="352"/>
        <end position="370"/>
    </location>
</feature>
<gene>
    <name evidence="8" type="ORF">TrVE_jg1456</name>
</gene>
<evidence type="ECO:0000313" key="9">
    <source>
        <dbReference type="Proteomes" id="UP001165160"/>
    </source>
</evidence>
<keyword evidence="9" id="KW-1185">Reference proteome</keyword>
<protein>
    <submittedName>
        <fullName evidence="8">Uncharacterized protein</fullName>
    </submittedName>
</protein>
<keyword evidence="6 7" id="KW-0472">Membrane</keyword>
<keyword evidence="4 7" id="KW-1133">Transmembrane helix</keyword>
<keyword evidence="5" id="KW-0406">Ion transport</keyword>